<dbReference type="RefSeq" id="WP_329500916.1">
    <property type="nucleotide sequence ID" value="NZ_CP108460.1"/>
</dbReference>
<evidence type="ECO:0000256" key="1">
    <source>
        <dbReference type="ARBA" id="ARBA00006845"/>
    </source>
</evidence>
<dbReference type="InterPro" id="IPR035905">
    <property type="entry name" value="Barstar-like_sf"/>
</dbReference>
<evidence type="ECO:0000313" key="3">
    <source>
        <dbReference type="EMBL" id="WUS54546.1"/>
    </source>
</evidence>
<sequence length="369" mass="40556">MMRTVHVDENRCGRSRRTPVRYTLTGMEHGRALGSCAEVEGLFGAPRRGTYELFGWAPTAAVPRWAGMRVWLVPADEALGPWLLEDVEALGRSPGTDSLVLTGLDDYEGPPEGHRGPVRLHDGRRWLGSCREFARVLPSERAERPLVLRGFAPGDRLRAALAKGTRRALDLEQADLEIRDDLGEPLTDHPLPARVSAWYPSSHRAGLIDLELDDASFTPLPSWTRPVLERWLAGPPDAPGSWAALDTRLRGAWLDLVQDRAFRRPRRSRPAGHAYRLDGRHITDEPGLYLALGEAVNGPGGYFGGCLAALDDCLGGPFGCTTPATLLWRDAATAREHLSRRLAWDGRPRDLFAEVLGVLAEGGMHVTLA</sequence>
<keyword evidence="4" id="KW-1185">Reference proteome</keyword>
<dbReference type="EMBL" id="CP108482">
    <property type="protein sequence ID" value="WUS54546.1"/>
    <property type="molecule type" value="Genomic_DNA"/>
</dbReference>
<dbReference type="Gene3D" id="3.30.370.10">
    <property type="entry name" value="Barstar-like"/>
    <property type="match status" value="1"/>
</dbReference>
<dbReference type="Proteomes" id="UP001432014">
    <property type="component" value="Chromosome"/>
</dbReference>
<gene>
    <name evidence="3" type="ORF">OG469_02915</name>
</gene>
<reference evidence="3 4" key="1">
    <citation type="submission" date="2022-10" db="EMBL/GenBank/DDBJ databases">
        <title>The complete genomes of actinobacterial strains from the NBC collection.</title>
        <authorList>
            <person name="Joergensen T.S."/>
            <person name="Alvarez Arevalo M."/>
            <person name="Sterndorff E.B."/>
            <person name="Faurdal D."/>
            <person name="Vuksanovic O."/>
            <person name="Mourched A.-S."/>
            <person name="Charusanti P."/>
            <person name="Shaw S."/>
            <person name="Blin K."/>
            <person name="Weber T."/>
        </authorList>
    </citation>
    <scope>NUCLEOTIDE SEQUENCE [LARGE SCALE GENOMIC DNA]</scope>
    <source>
        <strain evidence="3 4">NBC_01247</strain>
    </source>
</reference>
<protein>
    <submittedName>
        <fullName evidence="3">Barstar family protein</fullName>
    </submittedName>
</protein>
<dbReference type="InterPro" id="IPR000468">
    <property type="entry name" value="Barstar"/>
</dbReference>
<proteinExistence type="inferred from homology"/>
<evidence type="ECO:0000313" key="4">
    <source>
        <dbReference type="Proteomes" id="UP001432014"/>
    </source>
</evidence>
<evidence type="ECO:0000259" key="2">
    <source>
        <dbReference type="Pfam" id="PF01337"/>
    </source>
</evidence>
<dbReference type="Pfam" id="PF01337">
    <property type="entry name" value="Barstar"/>
    <property type="match status" value="1"/>
</dbReference>
<accession>A0ABZ1W184</accession>
<dbReference type="SUPFAM" id="SSF52038">
    <property type="entry name" value="Barstar-related"/>
    <property type="match status" value="1"/>
</dbReference>
<comment type="similarity">
    <text evidence="1">Belongs to the barstar family.</text>
</comment>
<name>A0ABZ1W184_9ACTN</name>
<organism evidence="3 4">
    <name type="scientific">Kitasatospora herbaricolor</name>
    <dbReference type="NCBI Taxonomy" id="68217"/>
    <lineage>
        <taxon>Bacteria</taxon>
        <taxon>Bacillati</taxon>
        <taxon>Actinomycetota</taxon>
        <taxon>Actinomycetes</taxon>
        <taxon>Kitasatosporales</taxon>
        <taxon>Streptomycetaceae</taxon>
        <taxon>Kitasatospora</taxon>
    </lineage>
</organism>
<feature type="domain" description="Barstar (barnase inhibitor)" evidence="2">
    <location>
        <begin position="274"/>
        <end position="340"/>
    </location>
</feature>